<dbReference type="AlphaFoldDB" id="A0A2Z6SEQ1"/>
<evidence type="ECO:0000313" key="1">
    <source>
        <dbReference type="EMBL" id="GBC03549.1"/>
    </source>
</evidence>
<reference evidence="1 2" key="1">
    <citation type="submission" date="2017-11" db="EMBL/GenBank/DDBJ databases">
        <title>The genome of Rhizophagus clarus HR1 reveals common genetic basis of auxotrophy among arbuscular mycorrhizal fungi.</title>
        <authorList>
            <person name="Kobayashi Y."/>
        </authorList>
    </citation>
    <scope>NUCLEOTIDE SEQUENCE [LARGE SCALE GENOMIC DNA]</scope>
    <source>
        <strain evidence="1 2">HR1</strain>
    </source>
</reference>
<dbReference type="Proteomes" id="UP000247702">
    <property type="component" value="Unassembled WGS sequence"/>
</dbReference>
<organism evidence="1 2">
    <name type="scientific">Rhizophagus clarus</name>
    <dbReference type="NCBI Taxonomy" id="94130"/>
    <lineage>
        <taxon>Eukaryota</taxon>
        <taxon>Fungi</taxon>
        <taxon>Fungi incertae sedis</taxon>
        <taxon>Mucoromycota</taxon>
        <taxon>Glomeromycotina</taxon>
        <taxon>Glomeromycetes</taxon>
        <taxon>Glomerales</taxon>
        <taxon>Glomeraceae</taxon>
        <taxon>Rhizophagus</taxon>
    </lineage>
</organism>
<comment type="caution">
    <text evidence="1">The sequence shown here is derived from an EMBL/GenBank/DDBJ whole genome shotgun (WGS) entry which is preliminary data.</text>
</comment>
<accession>A0A2Z6SEQ1</accession>
<sequence>MLCATGCFNVTSWSHGGLCSECNKCGYEIFASINTIIATHVENESSKEELTQKLNILRRYMRHEYIKDLKITSSEILVHKSCIYHYLSHSFGICNLQYFEICNDCVKLFHFFDLIKNYVDGELYELLDDYLKKLILWLGYHAQKFYLNTHVQVNLDELDEDGAVIIVDYKMRILPHTARKTKSQFFGKRGWTLHSLLVYTKDITSNKLDIQISQVIKRYVKLGCTIESGDDIEAAIHDIVGTKVANLLLNCNQGKEKIGTIAGIKSLHEWIWPRKNEKPNPEYSTHTELSKKWTLPIVASKDNSIINDELLELDLLNSSLNSMDITNVIESSRKQIHNVFVSGWTLKSNKNYKRESWRQIFKNTKHLLENMFYTGIANPNNKFSAQQMYEEHVRRVQLGELDENDVPKVFTIQNWITGFSWKWKEIMAIRELEAREIEITV</sequence>
<keyword evidence="2" id="KW-1185">Reference proteome</keyword>
<proteinExistence type="predicted"/>
<name>A0A2Z6SEQ1_9GLOM</name>
<evidence type="ECO:0000313" key="2">
    <source>
        <dbReference type="Proteomes" id="UP000247702"/>
    </source>
</evidence>
<gene>
    <name evidence="1" type="ORF">RclHR1_00520001</name>
</gene>
<protein>
    <submittedName>
        <fullName evidence="1">Uncharacterized protein</fullName>
    </submittedName>
</protein>
<dbReference type="EMBL" id="BEXD01003893">
    <property type="protein sequence ID" value="GBC03549.1"/>
    <property type="molecule type" value="Genomic_DNA"/>
</dbReference>